<gene>
    <name evidence="3" type="ORF">IT779_27875</name>
</gene>
<sequence>MRSGACIDHTFGRRVAANAGSLTPGLRQRIANRGRAAGPPRGGRGNNDRTGSDFEADIGHSARRPPTDTDRERPRYRGYVRTASVTLTRSWVPALCAILLVAAQICYPLADGSARDAVTVAVVLLSAATALTHAAATRGAGFALRLLVIVSGLGLLAEAVGTATGYPFGCYAYAQDRIGPAVAGVPVIVALAWTGGLYPVWVVATELVGRGRARVVLTAVGAVGWDLFLDPQMAADGQWRWCDTVSGLPGLADIPITNYAGWFAVALVMASMLETADRRDHPAPSLVFRAETAVPVLVFLWTWLGSALAHAVFLDLPASAIYGALGMGLLGIPLLAAMAVAASRN</sequence>
<protein>
    <submittedName>
        <fullName evidence="3">Carotenoid biosynthesis protein</fullName>
    </submittedName>
</protein>
<evidence type="ECO:0000256" key="1">
    <source>
        <dbReference type="SAM" id="MobiDB-lite"/>
    </source>
</evidence>
<feature type="transmembrane region" description="Helical" evidence="2">
    <location>
        <begin position="91"/>
        <end position="110"/>
    </location>
</feature>
<dbReference type="PANTHER" id="PTHR39419">
    <property type="entry name" value="SLL0814 PROTEIN"/>
    <property type="match status" value="1"/>
</dbReference>
<feature type="transmembrane region" description="Helical" evidence="2">
    <location>
        <begin position="294"/>
        <end position="314"/>
    </location>
</feature>
<evidence type="ECO:0000256" key="2">
    <source>
        <dbReference type="SAM" id="Phobius"/>
    </source>
</evidence>
<evidence type="ECO:0000313" key="4">
    <source>
        <dbReference type="Proteomes" id="UP000655751"/>
    </source>
</evidence>
<dbReference type="EMBL" id="JADMLG010000013">
    <property type="protein sequence ID" value="MBH0780098.1"/>
    <property type="molecule type" value="Genomic_DNA"/>
</dbReference>
<organism evidence="3 4">
    <name type="scientific">Nocardia bovistercoris</name>
    <dbReference type="NCBI Taxonomy" id="2785916"/>
    <lineage>
        <taxon>Bacteria</taxon>
        <taxon>Bacillati</taxon>
        <taxon>Actinomycetota</taxon>
        <taxon>Actinomycetes</taxon>
        <taxon>Mycobacteriales</taxon>
        <taxon>Nocardiaceae</taxon>
        <taxon>Nocardia</taxon>
    </lineage>
</organism>
<evidence type="ECO:0000313" key="3">
    <source>
        <dbReference type="EMBL" id="MBH0780098.1"/>
    </source>
</evidence>
<dbReference type="Proteomes" id="UP000655751">
    <property type="component" value="Unassembled WGS sequence"/>
</dbReference>
<dbReference type="PANTHER" id="PTHR39419:SF1">
    <property type="entry name" value="SLL0814 PROTEIN"/>
    <property type="match status" value="1"/>
</dbReference>
<dbReference type="AlphaFoldDB" id="A0A931N6V4"/>
<keyword evidence="2" id="KW-0812">Transmembrane</keyword>
<feature type="transmembrane region" description="Helical" evidence="2">
    <location>
        <begin position="178"/>
        <end position="201"/>
    </location>
</feature>
<dbReference type="Pfam" id="PF04240">
    <property type="entry name" value="Caroten_synth"/>
    <property type="match status" value="1"/>
</dbReference>
<keyword evidence="2" id="KW-1133">Transmembrane helix</keyword>
<feature type="transmembrane region" description="Helical" evidence="2">
    <location>
        <begin position="256"/>
        <end position="273"/>
    </location>
</feature>
<reference evidence="3" key="1">
    <citation type="submission" date="2020-11" db="EMBL/GenBank/DDBJ databases">
        <title>Nocardia NEAU-351.nov., a novel actinomycete isolated from the cow dung.</title>
        <authorList>
            <person name="Zhang X."/>
        </authorList>
    </citation>
    <scope>NUCLEOTIDE SEQUENCE</scope>
    <source>
        <strain evidence="3">NEAU-351</strain>
    </source>
</reference>
<keyword evidence="2" id="KW-0472">Membrane</keyword>
<name>A0A931N6V4_9NOCA</name>
<feature type="transmembrane region" description="Helical" evidence="2">
    <location>
        <begin position="117"/>
        <end position="136"/>
    </location>
</feature>
<feature type="compositionally biased region" description="Basic and acidic residues" evidence="1">
    <location>
        <begin position="46"/>
        <end position="75"/>
    </location>
</feature>
<accession>A0A931N6V4</accession>
<feature type="transmembrane region" description="Helical" evidence="2">
    <location>
        <begin position="320"/>
        <end position="342"/>
    </location>
</feature>
<comment type="caution">
    <text evidence="3">The sequence shown here is derived from an EMBL/GenBank/DDBJ whole genome shotgun (WGS) entry which is preliminary data.</text>
</comment>
<dbReference type="InterPro" id="IPR007354">
    <property type="entry name" value="CruF-like"/>
</dbReference>
<keyword evidence="4" id="KW-1185">Reference proteome</keyword>
<feature type="region of interest" description="Disordered" evidence="1">
    <location>
        <begin position="32"/>
        <end position="75"/>
    </location>
</feature>
<feature type="transmembrane region" description="Helical" evidence="2">
    <location>
        <begin position="142"/>
        <end position="166"/>
    </location>
</feature>
<proteinExistence type="predicted"/>